<dbReference type="AlphaFoldDB" id="A0A1C3TR18"/>
<organism evidence="1 2">
    <name type="scientific">Xanthomonas translucens pv. translucens DSM 18974</name>
    <dbReference type="NCBI Taxonomy" id="1261556"/>
    <lineage>
        <taxon>Bacteria</taxon>
        <taxon>Pseudomonadati</taxon>
        <taxon>Pseudomonadota</taxon>
        <taxon>Gammaproteobacteria</taxon>
        <taxon>Lysobacterales</taxon>
        <taxon>Lysobacteraceae</taxon>
        <taxon>Xanthomonas</taxon>
        <taxon>Xanthomonas translucens group</taxon>
    </lineage>
</organism>
<evidence type="ECO:0000313" key="1">
    <source>
        <dbReference type="EMBL" id="SCB05612.1"/>
    </source>
</evidence>
<name>A0A1C3TR18_XANCT</name>
<dbReference type="Proteomes" id="UP000093071">
    <property type="component" value="Chromosome I"/>
</dbReference>
<dbReference type="PATRIC" id="fig|1261556.5.peg.3024"/>
<dbReference type="EMBL" id="LT604072">
    <property type="protein sequence ID" value="SCB05612.1"/>
    <property type="molecule type" value="Genomic_DNA"/>
</dbReference>
<sequence>MMDCNTRYTRADDNIRALTASNGLTDASLELAKGSAPTAGAEPLLCGRRPTNTCEVVDNIRYRDAPQLTLVANRYQLNLGNFYDSAGKPLSDH</sequence>
<proteinExistence type="predicted"/>
<accession>A0A1C3TR18</accession>
<protein>
    <submittedName>
        <fullName evidence="1">Uncharacterized protein</fullName>
    </submittedName>
</protein>
<evidence type="ECO:0000313" key="2">
    <source>
        <dbReference type="Proteomes" id="UP000093071"/>
    </source>
</evidence>
<gene>
    <name evidence="1" type="ORF">BN444_02850</name>
</gene>
<reference evidence="2" key="1">
    <citation type="submission" date="2016-07" db="EMBL/GenBank/DDBJ databases">
        <authorList>
            <person name="Jaenicke Sebastian"/>
        </authorList>
    </citation>
    <scope>NUCLEOTIDE SEQUENCE [LARGE SCALE GENOMIC DNA]</scope>
</reference>